<feature type="transmembrane region" description="Helical" evidence="2">
    <location>
        <begin position="6"/>
        <end position="25"/>
    </location>
</feature>
<keyword evidence="2" id="KW-1133">Transmembrane helix</keyword>
<dbReference type="PANTHER" id="PTHR32278">
    <property type="entry name" value="F-BOX DOMAIN-CONTAINING PROTEIN"/>
    <property type="match status" value="1"/>
</dbReference>
<keyword evidence="2" id="KW-0472">Membrane</keyword>
<dbReference type="AlphaFoldDB" id="A0AAV8HCW3"/>
<sequence>MDNEILNVFLTSTLGGIGSYIVTILKSKLKWYYKLGICLLVIIIFVILSRPAPFCPEQISCGRNRRPPRNNDATDDDYDGGGLTPDWDPNSRFNLKNVVEIGARSIRITHYNDRRRWRLVPINDQWFQEAAHLVGDYWVEIQATINLTRFSANTTYGAHLVFHTLKSYNTAVSFDEFDKQVFSKPSMERLSDDDTELFKEREGEEYQSEPEQGNKWRELKLGQFHCNNPDQNQQVVVYVKETDDYKEKRGLLIAAIQLRPI</sequence>
<dbReference type="PANTHER" id="PTHR32278:SF111">
    <property type="entry name" value="F-BOX PROTEIN PP2-B12-RELATED"/>
    <property type="match status" value="1"/>
</dbReference>
<accession>A0AAV8HCW3</accession>
<feature type="transmembrane region" description="Helical" evidence="2">
    <location>
        <begin position="32"/>
        <end position="49"/>
    </location>
</feature>
<organism evidence="3 4">
    <name type="scientific">Rhynchospora pubera</name>
    <dbReference type="NCBI Taxonomy" id="906938"/>
    <lineage>
        <taxon>Eukaryota</taxon>
        <taxon>Viridiplantae</taxon>
        <taxon>Streptophyta</taxon>
        <taxon>Embryophyta</taxon>
        <taxon>Tracheophyta</taxon>
        <taxon>Spermatophyta</taxon>
        <taxon>Magnoliopsida</taxon>
        <taxon>Liliopsida</taxon>
        <taxon>Poales</taxon>
        <taxon>Cyperaceae</taxon>
        <taxon>Cyperoideae</taxon>
        <taxon>Rhynchosporeae</taxon>
        <taxon>Rhynchospora</taxon>
    </lineage>
</organism>
<feature type="region of interest" description="Disordered" evidence="1">
    <location>
        <begin position="61"/>
        <end position="84"/>
    </location>
</feature>
<evidence type="ECO:0000313" key="3">
    <source>
        <dbReference type="EMBL" id="KAJ4813762.1"/>
    </source>
</evidence>
<keyword evidence="2" id="KW-0812">Transmembrane</keyword>
<proteinExistence type="predicted"/>
<reference evidence="3" key="1">
    <citation type="submission" date="2022-08" db="EMBL/GenBank/DDBJ databases">
        <authorList>
            <person name="Marques A."/>
        </authorList>
    </citation>
    <scope>NUCLEOTIDE SEQUENCE</scope>
    <source>
        <strain evidence="3">RhyPub2mFocal</strain>
        <tissue evidence="3">Leaves</tissue>
    </source>
</reference>
<evidence type="ECO:0000313" key="4">
    <source>
        <dbReference type="Proteomes" id="UP001140206"/>
    </source>
</evidence>
<dbReference type="Pfam" id="PF14299">
    <property type="entry name" value="PP2"/>
    <property type="match status" value="1"/>
</dbReference>
<comment type="caution">
    <text evidence="3">The sequence shown here is derived from an EMBL/GenBank/DDBJ whole genome shotgun (WGS) entry which is preliminary data.</text>
</comment>
<name>A0AAV8HCW3_9POAL</name>
<evidence type="ECO:0000256" key="2">
    <source>
        <dbReference type="SAM" id="Phobius"/>
    </source>
</evidence>
<evidence type="ECO:0000256" key="1">
    <source>
        <dbReference type="SAM" id="MobiDB-lite"/>
    </source>
</evidence>
<dbReference type="Proteomes" id="UP001140206">
    <property type="component" value="Chromosome 1"/>
</dbReference>
<dbReference type="EMBL" id="JAMFTS010000001">
    <property type="protein sequence ID" value="KAJ4813762.1"/>
    <property type="molecule type" value="Genomic_DNA"/>
</dbReference>
<protein>
    <submittedName>
        <fullName evidence="3">F-box protein PP2-B11</fullName>
    </submittedName>
</protein>
<dbReference type="InterPro" id="IPR025886">
    <property type="entry name" value="PP2-like"/>
</dbReference>
<gene>
    <name evidence="3" type="ORF">LUZ62_026328</name>
</gene>
<keyword evidence="4" id="KW-1185">Reference proteome</keyword>